<sequence length="190" mass="20522">MIICPACKEGIEDDSHFCDQCGQELSFCKQCGHVGLGRRCTRCGGLMVSRHEKAVERQPEASVNVSVSNVSASMSVGPSISISSAGPSRGGLPVLTLANDSLNIRIVAMNGAIIGRRKGPYIQFFEQHSYVSGVHAQLKYKPDSGWCVIDKHSSNGTRVNQQPIQPDVEMSLNNGDILTIANINLQVIIR</sequence>
<dbReference type="InterPro" id="IPR025874">
    <property type="entry name" value="DZR"/>
</dbReference>
<dbReference type="AlphaFoldDB" id="A0A928BSG4"/>
<feature type="domain" description="FHA" evidence="1">
    <location>
        <begin position="112"/>
        <end position="164"/>
    </location>
</feature>
<evidence type="ECO:0000313" key="3">
    <source>
        <dbReference type="Proteomes" id="UP000763088"/>
    </source>
</evidence>
<gene>
    <name evidence="2" type="ORF">E7102_08620</name>
</gene>
<dbReference type="Pfam" id="PF00498">
    <property type="entry name" value="FHA"/>
    <property type="match status" value="1"/>
</dbReference>
<dbReference type="CDD" id="cd00060">
    <property type="entry name" value="FHA"/>
    <property type="match status" value="1"/>
</dbReference>
<comment type="caution">
    <text evidence="2">The sequence shown here is derived from an EMBL/GenBank/DDBJ whole genome shotgun (WGS) entry which is preliminary data.</text>
</comment>
<name>A0A928BSG4_XYLRU</name>
<dbReference type="InterPro" id="IPR000253">
    <property type="entry name" value="FHA_dom"/>
</dbReference>
<reference evidence="2" key="1">
    <citation type="submission" date="2019-04" db="EMBL/GenBank/DDBJ databases">
        <title>Evolution of Biomass-Degrading Anaerobic Consortia Revealed by Metagenomics.</title>
        <authorList>
            <person name="Peng X."/>
        </authorList>
    </citation>
    <scope>NUCLEOTIDE SEQUENCE</scope>
    <source>
        <strain evidence="2">SIG141</strain>
    </source>
</reference>
<organism evidence="2 3">
    <name type="scientific">Xylanibacter ruminicola</name>
    <name type="common">Prevotella ruminicola</name>
    <dbReference type="NCBI Taxonomy" id="839"/>
    <lineage>
        <taxon>Bacteria</taxon>
        <taxon>Pseudomonadati</taxon>
        <taxon>Bacteroidota</taxon>
        <taxon>Bacteroidia</taxon>
        <taxon>Bacteroidales</taxon>
        <taxon>Prevotellaceae</taxon>
        <taxon>Xylanibacter</taxon>
    </lineage>
</organism>
<proteinExistence type="predicted"/>
<dbReference type="EMBL" id="SUYD01000010">
    <property type="protein sequence ID" value="MBE6266518.1"/>
    <property type="molecule type" value="Genomic_DNA"/>
</dbReference>
<dbReference type="SUPFAM" id="SSF49879">
    <property type="entry name" value="SMAD/FHA domain"/>
    <property type="match status" value="1"/>
</dbReference>
<evidence type="ECO:0000313" key="2">
    <source>
        <dbReference type="EMBL" id="MBE6266518.1"/>
    </source>
</evidence>
<dbReference type="Pfam" id="PF12773">
    <property type="entry name" value="DZR"/>
    <property type="match status" value="1"/>
</dbReference>
<evidence type="ECO:0000259" key="1">
    <source>
        <dbReference type="PROSITE" id="PS50006"/>
    </source>
</evidence>
<protein>
    <submittedName>
        <fullName evidence="2">FHA domain-containing protein</fullName>
    </submittedName>
</protein>
<dbReference type="Gene3D" id="2.60.200.20">
    <property type="match status" value="1"/>
</dbReference>
<accession>A0A928BSG4</accession>
<dbReference type="SMART" id="SM00240">
    <property type="entry name" value="FHA"/>
    <property type="match status" value="1"/>
</dbReference>
<dbReference type="InterPro" id="IPR008984">
    <property type="entry name" value="SMAD_FHA_dom_sf"/>
</dbReference>
<dbReference type="Proteomes" id="UP000763088">
    <property type="component" value="Unassembled WGS sequence"/>
</dbReference>
<dbReference type="PROSITE" id="PS50006">
    <property type="entry name" value="FHA_DOMAIN"/>
    <property type="match status" value="1"/>
</dbReference>